<reference evidence="2" key="1">
    <citation type="journal article" date="2020" name="Stud. Mycol.">
        <title>101 Dothideomycetes genomes: a test case for predicting lifestyles and emergence of pathogens.</title>
        <authorList>
            <person name="Haridas S."/>
            <person name="Albert R."/>
            <person name="Binder M."/>
            <person name="Bloem J."/>
            <person name="Labutti K."/>
            <person name="Salamov A."/>
            <person name="Andreopoulos B."/>
            <person name="Baker S."/>
            <person name="Barry K."/>
            <person name="Bills G."/>
            <person name="Bluhm B."/>
            <person name="Cannon C."/>
            <person name="Castanera R."/>
            <person name="Culley D."/>
            <person name="Daum C."/>
            <person name="Ezra D."/>
            <person name="Gonzalez J."/>
            <person name="Henrissat B."/>
            <person name="Kuo A."/>
            <person name="Liang C."/>
            <person name="Lipzen A."/>
            <person name="Lutzoni F."/>
            <person name="Magnuson J."/>
            <person name="Mondo S."/>
            <person name="Nolan M."/>
            <person name="Ohm R."/>
            <person name="Pangilinan J."/>
            <person name="Park H.-J."/>
            <person name="Ramirez L."/>
            <person name="Alfaro M."/>
            <person name="Sun H."/>
            <person name="Tritt A."/>
            <person name="Yoshinaga Y."/>
            <person name="Zwiers L.-H."/>
            <person name="Turgeon B."/>
            <person name="Goodwin S."/>
            <person name="Spatafora J."/>
            <person name="Crous P."/>
            <person name="Grigoriev I."/>
        </authorList>
    </citation>
    <scope>NUCLEOTIDE SEQUENCE</scope>
    <source>
        <strain evidence="2">CBS 260.36</strain>
    </source>
</reference>
<evidence type="ECO:0000313" key="3">
    <source>
        <dbReference type="Proteomes" id="UP000799439"/>
    </source>
</evidence>
<name>A0A9P4J0X4_9PEZI</name>
<dbReference type="CDD" id="cd01300">
    <property type="entry name" value="YtcJ_like"/>
    <property type="match status" value="1"/>
</dbReference>
<dbReference type="InterPro" id="IPR032466">
    <property type="entry name" value="Metal_Hydrolase"/>
</dbReference>
<sequence>MCGGASLAIARALLGDPEEMKRGLQALQKDEPSDSQPSIVVGTEAVIYHGTILTMESGQFTPKKAMLVHGETIRATGTYDEIKAEAAKLKVSITERDLGSQCVMPGFVEPHLHLLSTALITGSDVTNMWYEKVKNKNQAIQAIKDAVAKVNHGDWIVAFGYDPSLTDDHVQLTLDITDAAAPNNPFLCGNPSGHLAYVNTAAFNKAGISVHAGTHGFPQDTYFMRCKSETGPGYESLNGIVLETAANTMANNLPKDYFDAERFLNNGRQLLRSWAEAGCTTVFDAGIGQLTGKSDDIDLTMPILQSPTPLPRYGGAIAIQALKDILKPKPGTLFPQPPPYVHGPLTLYSVKYWLDGSTQGFTAAVDKPYAESNNIFPFKKGFLDYRVNPNDPNSGPDDKSLLEKLKPIVTAGWQVLLHVNGTRAVEQALRVLPDALERTPYPHAPATMHRLEHYTADVTAKQISRTADLKLGVSHLIAHVGTWGDAFSNYVFKDHDRAARIDPVHDEMKAGLTVSLHSDSFTSPVQPLQYVDTAHKRYTRSGKQLGKDQCVTLEQAFAAVTYNPAKQIGQLEHVGSLEEGKKADFVVLSKDPRKVAGGHLHDQCKIEEVWIGGRQFPSRLRENGARRGSA</sequence>
<dbReference type="PANTHER" id="PTHR22642:SF2">
    <property type="entry name" value="PROTEIN LONG AFTER FAR-RED 3"/>
    <property type="match status" value="1"/>
</dbReference>
<keyword evidence="3" id="KW-1185">Reference proteome</keyword>
<dbReference type="SUPFAM" id="SSF51556">
    <property type="entry name" value="Metallo-dependent hydrolases"/>
    <property type="match status" value="1"/>
</dbReference>
<dbReference type="AlphaFoldDB" id="A0A9P4J0X4"/>
<protein>
    <recommendedName>
        <fullName evidence="1">Amidohydrolase 3 domain-containing protein</fullName>
    </recommendedName>
</protein>
<dbReference type="OrthoDB" id="194468at2759"/>
<accession>A0A9P4J0X4</accession>
<feature type="domain" description="Amidohydrolase 3" evidence="1">
    <location>
        <begin position="96"/>
        <end position="615"/>
    </location>
</feature>
<dbReference type="Pfam" id="PF07969">
    <property type="entry name" value="Amidohydro_3"/>
    <property type="match status" value="1"/>
</dbReference>
<dbReference type="InterPro" id="IPR011059">
    <property type="entry name" value="Metal-dep_hydrolase_composite"/>
</dbReference>
<evidence type="ECO:0000313" key="2">
    <source>
        <dbReference type="EMBL" id="KAF2153443.1"/>
    </source>
</evidence>
<dbReference type="InterPro" id="IPR033932">
    <property type="entry name" value="YtcJ-like"/>
</dbReference>
<proteinExistence type="predicted"/>
<gene>
    <name evidence="2" type="ORF">K461DRAFT_312820</name>
</gene>
<dbReference type="Proteomes" id="UP000799439">
    <property type="component" value="Unassembled WGS sequence"/>
</dbReference>
<comment type="caution">
    <text evidence="2">The sequence shown here is derived from an EMBL/GenBank/DDBJ whole genome shotgun (WGS) entry which is preliminary data.</text>
</comment>
<dbReference type="PANTHER" id="PTHR22642">
    <property type="entry name" value="IMIDAZOLONEPROPIONASE"/>
    <property type="match status" value="1"/>
</dbReference>
<dbReference type="SUPFAM" id="SSF51338">
    <property type="entry name" value="Composite domain of metallo-dependent hydrolases"/>
    <property type="match status" value="1"/>
</dbReference>
<dbReference type="GO" id="GO:0016810">
    <property type="term" value="F:hydrolase activity, acting on carbon-nitrogen (but not peptide) bonds"/>
    <property type="evidence" value="ECO:0007669"/>
    <property type="project" value="InterPro"/>
</dbReference>
<dbReference type="Gene3D" id="3.10.310.70">
    <property type="match status" value="1"/>
</dbReference>
<dbReference type="EMBL" id="ML996085">
    <property type="protein sequence ID" value="KAF2153443.1"/>
    <property type="molecule type" value="Genomic_DNA"/>
</dbReference>
<dbReference type="InterPro" id="IPR013108">
    <property type="entry name" value="Amidohydro_3"/>
</dbReference>
<evidence type="ECO:0000259" key="1">
    <source>
        <dbReference type="Pfam" id="PF07969"/>
    </source>
</evidence>
<organism evidence="2 3">
    <name type="scientific">Myriangium duriaei CBS 260.36</name>
    <dbReference type="NCBI Taxonomy" id="1168546"/>
    <lineage>
        <taxon>Eukaryota</taxon>
        <taxon>Fungi</taxon>
        <taxon>Dikarya</taxon>
        <taxon>Ascomycota</taxon>
        <taxon>Pezizomycotina</taxon>
        <taxon>Dothideomycetes</taxon>
        <taxon>Dothideomycetidae</taxon>
        <taxon>Myriangiales</taxon>
        <taxon>Myriangiaceae</taxon>
        <taxon>Myriangium</taxon>
    </lineage>
</organism>
<dbReference type="Gene3D" id="2.30.40.10">
    <property type="entry name" value="Urease, subunit C, domain 1"/>
    <property type="match status" value="1"/>
</dbReference>
<dbReference type="Gene3D" id="3.20.20.140">
    <property type="entry name" value="Metal-dependent hydrolases"/>
    <property type="match status" value="1"/>
</dbReference>